<feature type="domain" description="PKD" evidence="2">
    <location>
        <begin position="729"/>
        <end position="769"/>
    </location>
</feature>
<dbReference type="SUPFAM" id="SSF49265">
    <property type="entry name" value="Fibronectin type III"/>
    <property type="match status" value="1"/>
</dbReference>
<evidence type="ECO:0000313" key="5">
    <source>
        <dbReference type="Proteomes" id="UP000321790"/>
    </source>
</evidence>
<dbReference type="InterPro" id="IPR011889">
    <property type="entry name" value="Liste_lipo_26"/>
</dbReference>
<keyword evidence="1" id="KW-0732">Signal</keyword>
<evidence type="ECO:0000313" key="4">
    <source>
        <dbReference type="EMBL" id="TXE09557.1"/>
    </source>
</evidence>
<feature type="chain" id="PRO_5022766305" evidence="1">
    <location>
        <begin position="20"/>
        <end position="1749"/>
    </location>
</feature>
<dbReference type="InterPro" id="IPR000601">
    <property type="entry name" value="PKD_dom"/>
</dbReference>
<dbReference type="InterPro" id="IPR036116">
    <property type="entry name" value="FN3_sf"/>
</dbReference>
<dbReference type="OrthoDB" id="9813840at2"/>
<feature type="non-terminal residue" evidence="4">
    <location>
        <position position="1749"/>
    </location>
</feature>
<feature type="domain" description="Fibronectin type-III" evidence="3">
    <location>
        <begin position="1598"/>
        <end position="1691"/>
    </location>
</feature>
<feature type="signal peptide" evidence="1">
    <location>
        <begin position="1"/>
        <end position="19"/>
    </location>
</feature>
<sequence length="1749" mass="195539">MQKKYLVYFALFISVNLFSQNFRSIWNTNNIESGSSANNQITVPTNPAYTYNYTVNWGDGNTDVGVTGNITHNYATAGTYTVEISGTFPSIYFNDDNANDKLKIIEILEWGSSIQWQTMENAFFGCENLNFDLIDAPNLSQTSSLENMFRNCRAFNGIVNNWDISTIQNLNSTFDGCNIFNRPLDSWNTSAVTTMARTFKNCYAFNEPLDNWNTALVTDMSELFNGATQFNQNINNWNVSRVTNMSATFQTALSYTHPLNNWVVDNVTNMAYMFYRCREFNQPLNNWNVSNVTDMSYMFYGFLDMPFNQDISNWNVSNVTNMAYMFRRCADFNQPLNGWNVSNVTDMNHMFEGAENFNQPLNNWNVSNVTNMEGMFSGDNQSMAFNQPLNNWVVSNVTNMSEMFSSSSSFAQPLNNWDVSNVTDMSDMFRNADSFNQPLNSWVTTNLINIQGMFQQNDIFNQPLDNWNINNVRNLASVFSRATNFNQPLNTWNVSNVTNMGSAFNGASSFNQDLGSWNMSSASNINNMLSNSGISQENYDNILIAWSAQTLNSGLTLGATNLQYCDALNQRQSLIDDDGWTITGDAVNCSYVLCTEITMPAAGDTMTPANSDIRWNAAPNADGYRVTLEIERGGSRNYATIGGNTANNYDVGNVVGLSFTNEFLPGDTVYVTVVPYNTEGPATGCQELSFTVVESWVNSPDAFKITIDTRNLNTNSTAANQYRIELNDGYPDYLTYNFNIDWGDGQYSNNVTNDITHTYLNPGIYTIAIIGDFPSYRQSSSNRDNLKLISMDQWGTQIWGSMNQAFYFCENMEYNATDIPNLTQVTNMSRMFRRAYLFNTNINNWNVSNVTNMDNMFYQARIYNQPMDNWDVSNVTSMNNMFNAAEAFNQNIDTWNVSNVTSIEYMFANTDNFNQPLNSWNVSNVTSMKSVFQRAQAFNQPLNNWVVDNVTSMEEMFNYSEVFNQNIDNWNVSNVTTMRGMFNGARSFNLPLNSWNVSNVTTMDSMFSTTPVFNQPLNNWNVASVTNMRSMFSGSTLFNQNINSWNVTNVINMSYMFSYARSFNEPLNNWDVNSVVNMSAMFRGTTVFNQPLNNWEVSAVANMSNMFEDAEAFNQPLNSWDVSSVTLMPSMFEGASAFNQNINSWNVAVVTNFEAMFKEATSFNQPLDNWNTGEAQNMASMFYDATVFNQNIDNWNTTFVTTMEDMFREARAFNQSLNSWNVASVTTMKGMFQNAITFNGDIDSWNVRAVTTMADMFNGASAFNKPLNNWRTTNVTTMYRMFQDAIAFNQPLNQWLFGNVTMRAMFNDATAFNQYLGDWDISGVTDMRNMLDDTALTRENYDNTLIAWSEQTLTSGITLGAASLLYCDAQDERQSIIDNFGWTINSDILDCPIPECTQLTSPLNGSTNVPVNTNITWEHALYAEGYYVTVGTTPGGNDILDNENVINDTSYEFTTNFNNGDIIYVTIVPYNYVGNAVGPCTEESFTISNNPATVPDCTTLIDPLNGATGVTVSTNLIWNAISNADGYKLSVGTTTGGTDVVNNEDVGNVTEYDFTTNLPEDTNIFVTIIPYNEEGDATSCSEESFRTEFIPVPPACTTLTNPVDSATNVPVSTSLTWNAISDATGYLLSVGTTSGGVEIVNSIDVGNVTTYNFSSNLQDNRVYFVRITPYNAVGDASGCSEESFTTAAAPTAPTCTNLTSPLNGATNVSIATDLTWNAITDATGYRLTVGTTSGGTDILNNQDVGNVTT</sequence>
<dbReference type="NCBIfam" id="TIGR02167">
    <property type="entry name" value="Liste_lipo_26"/>
    <property type="match status" value="13"/>
</dbReference>
<accession>A0A5C7AMD2</accession>
<dbReference type="InterPro" id="IPR005046">
    <property type="entry name" value="DUF285"/>
</dbReference>
<dbReference type="InterPro" id="IPR035986">
    <property type="entry name" value="PKD_dom_sf"/>
</dbReference>
<dbReference type="CDD" id="cd00146">
    <property type="entry name" value="PKD"/>
    <property type="match status" value="1"/>
</dbReference>
<protein>
    <submittedName>
        <fullName evidence="4">BspA family leucine-rich repeat surface protein</fullName>
    </submittedName>
</protein>
<dbReference type="RefSeq" id="WP_147134533.1">
    <property type="nucleotide sequence ID" value="NZ_VOSC01000025.1"/>
</dbReference>
<dbReference type="PROSITE" id="PS50853">
    <property type="entry name" value="FN3"/>
    <property type="match status" value="1"/>
</dbReference>
<keyword evidence="5" id="KW-1185">Reference proteome</keyword>
<dbReference type="PROSITE" id="PS50093">
    <property type="entry name" value="PKD"/>
    <property type="match status" value="2"/>
</dbReference>
<evidence type="ECO:0000259" key="3">
    <source>
        <dbReference type="PROSITE" id="PS50853"/>
    </source>
</evidence>
<gene>
    <name evidence="4" type="ORF">FUA26_08700</name>
</gene>
<name>A0A5C7AMD2_9FLAO</name>
<dbReference type="Gene3D" id="2.60.40.10">
    <property type="entry name" value="Immunoglobulins"/>
    <property type="match status" value="5"/>
</dbReference>
<dbReference type="Pfam" id="PF03382">
    <property type="entry name" value="DUF285"/>
    <property type="match status" value="6"/>
</dbReference>
<proteinExistence type="predicted"/>
<evidence type="ECO:0000259" key="2">
    <source>
        <dbReference type="PROSITE" id="PS50093"/>
    </source>
</evidence>
<reference evidence="5" key="1">
    <citation type="submission" date="2019-08" db="EMBL/GenBank/DDBJ databases">
        <title>Seonamhaeicola sediminis sp. nov., isolated from marine sediment.</title>
        <authorList>
            <person name="Cao W.R."/>
        </authorList>
    </citation>
    <scope>NUCLEOTIDE SEQUENCE [LARGE SCALE GENOMIC DNA]</scope>
    <source>
        <strain evidence="5">Gy8</strain>
    </source>
</reference>
<dbReference type="SUPFAM" id="SSF49299">
    <property type="entry name" value="PKD domain"/>
    <property type="match status" value="1"/>
</dbReference>
<dbReference type="Proteomes" id="UP000321790">
    <property type="component" value="Unassembled WGS sequence"/>
</dbReference>
<feature type="domain" description="PKD" evidence="2">
    <location>
        <begin position="46"/>
        <end position="87"/>
    </location>
</feature>
<comment type="caution">
    <text evidence="4">The sequence shown here is derived from an EMBL/GenBank/DDBJ whole genome shotgun (WGS) entry which is preliminary data.</text>
</comment>
<dbReference type="EMBL" id="VOSC01000025">
    <property type="protein sequence ID" value="TXE09557.1"/>
    <property type="molecule type" value="Genomic_DNA"/>
</dbReference>
<dbReference type="InterPro" id="IPR003961">
    <property type="entry name" value="FN3_dom"/>
</dbReference>
<dbReference type="InterPro" id="IPR013783">
    <property type="entry name" value="Ig-like_fold"/>
</dbReference>
<evidence type="ECO:0000256" key="1">
    <source>
        <dbReference type="SAM" id="SignalP"/>
    </source>
</evidence>
<organism evidence="4 5">
    <name type="scientific">Seonamhaeicola algicola</name>
    <dbReference type="NCBI Taxonomy" id="1719036"/>
    <lineage>
        <taxon>Bacteria</taxon>
        <taxon>Pseudomonadati</taxon>
        <taxon>Bacteroidota</taxon>
        <taxon>Flavobacteriia</taxon>
        <taxon>Flavobacteriales</taxon>
        <taxon>Flavobacteriaceae</taxon>
    </lineage>
</organism>